<sequence>MLSISLSFFYHVKIISYLKWHCTMFIIPNEIGNYAFDSKGYRELKIKKTSHK</sequence>
<gene>
    <name evidence="1" type="ORF">BSPA14S_J0021</name>
</gene>
<dbReference type="HOGENOM" id="CLU_3077409_0_0_12"/>
<accession>C0RBL3</accession>
<geneLocation type="plasmid" evidence="1 2">
    <name>A14S_lp38</name>
</geneLocation>
<dbReference type="AlphaFoldDB" id="C0RBL3"/>
<evidence type="ECO:0000313" key="1">
    <source>
        <dbReference type="EMBL" id="ACN53140.1"/>
    </source>
</evidence>
<dbReference type="EMBL" id="CP001464">
    <property type="protein sequence ID" value="ACN53140.1"/>
    <property type="molecule type" value="Genomic_DNA"/>
</dbReference>
<reference evidence="1 2" key="1">
    <citation type="journal article" date="2012" name="J. Bacteriol.">
        <title>Whole-Genome Sequences of Borrelia bissettii, Borrelia valaisiana, and Borrelia spielmanii.</title>
        <authorList>
            <person name="Schutzer S.E."/>
            <person name="Fraser-Liggett C.M."/>
            <person name="Qiu W.G."/>
            <person name="Kraiczy P."/>
            <person name="Mongodin E.F."/>
            <person name="Dunn J.J."/>
            <person name="Luft B.J."/>
            <person name="Casjens S.R."/>
        </authorList>
    </citation>
    <scope>NUCLEOTIDE SEQUENCE [LARGE SCALE GENOMIC DNA]</scope>
    <source>
        <strain evidence="1 2">A14S</strain>
        <plasmid evidence="1 2">A14S_lp38</plasmid>
    </source>
</reference>
<dbReference type="Proteomes" id="UP000003481">
    <property type="component" value="Plasmid A14S_lp38"/>
</dbReference>
<organism evidence="1 2">
    <name type="scientific">Borreliella spielmanii A14S</name>
    <dbReference type="NCBI Taxonomy" id="498742"/>
    <lineage>
        <taxon>Bacteria</taxon>
        <taxon>Pseudomonadati</taxon>
        <taxon>Spirochaetota</taxon>
        <taxon>Spirochaetia</taxon>
        <taxon>Spirochaetales</taxon>
        <taxon>Borreliaceae</taxon>
        <taxon>Borreliella</taxon>
    </lineage>
</organism>
<evidence type="ECO:0000313" key="2">
    <source>
        <dbReference type="Proteomes" id="UP000003481"/>
    </source>
</evidence>
<keyword evidence="1" id="KW-0614">Plasmid</keyword>
<name>C0RBL3_9SPIR</name>
<protein>
    <submittedName>
        <fullName evidence="1">Uncharacterized protein</fullName>
    </submittedName>
</protein>
<proteinExistence type="predicted"/>